<sequence length="185" mass="20478">MLTCPQSHYYQLSKKHHPDISKDPKSTEIFSAASEAYSVLADDRQRRAYDRSLLHRSPGPGSHPSHGYSPRPPPSSSSNSRASYAWEHTSRPRSSSSGFRQPPPDYNYTYAPPPNRPPPRGTTSGRHYTPPQESHHDVLKGSRKKEEETHQEMDKIRNSSSLGRVLQVCAALVVSLSLMGGMGGG</sequence>
<evidence type="ECO:0000259" key="2">
    <source>
        <dbReference type="PROSITE" id="PS50076"/>
    </source>
</evidence>
<feature type="compositionally biased region" description="Pro residues" evidence="1">
    <location>
        <begin position="101"/>
        <end position="120"/>
    </location>
</feature>
<dbReference type="SUPFAM" id="SSF46565">
    <property type="entry name" value="Chaperone J-domain"/>
    <property type="match status" value="1"/>
</dbReference>
<dbReference type="InterPro" id="IPR018253">
    <property type="entry name" value="DnaJ_domain_CS"/>
</dbReference>
<organism evidence="3 4">
    <name type="scientific">Macrolepiota fuliginosa MF-IS2</name>
    <dbReference type="NCBI Taxonomy" id="1400762"/>
    <lineage>
        <taxon>Eukaryota</taxon>
        <taxon>Fungi</taxon>
        <taxon>Dikarya</taxon>
        <taxon>Basidiomycota</taxon>
        <taxon>Agaricomycotina</taxon>
        <taxon>Agaricomycetes</taxon>
        <taxon>Agaricomycetidae</taxon>
        <taxon>Agaricales</taxon>
        <taxon>Agaricineae</taxon>
        <taxon>Agaricaceae</taxon>
        <taxon>Macrolepiota</taxon>
    </lineage>
</organism>
<feature type="compositionally biased region" description="Basic and acidic residues" evidence="1">
    <location>
        <begin position="43"/>
        <end position="53"/>
    </location>
</feature>
<dbReference type="Gene3D" id="1.10.287.110">
    <property type="entry name" value="DnaJ domain"/>
    <property type="match status" value="1"/>
</dbReference>
<dbReference type="OrthoDB" id="445556at2759"/>
<dbReference type="PANTHER" id="PTHR44873">
    <property type="entry name" value="DNAJ HOMOLOG SUBFAMILY C MEMBER 30, MITOCHONDRIAL"/>
    <property type="match status" value="1"/>
</dbReference>
<dbReference type="InterPro" id="IPR001623">
    <property type="entry name" value="DnaJ_domain"/>
</dbReference>
<dbReference type="InterPro" id="IPR053025">
    <property type="entry name" value="Mito_ATP_Synthase-Asso"/>
</dbReference>
<reference evidence="3" key="1">
    <citation type="submission" date="2020-11" db="EMBL/GenBank/DDBJ databases">
        <authorList>
            <consortium name="DOE Joint Genome Institute"/>
            <person name="Ahrendt S."/>
            <person name="Riley R."/>
            <person name="Andreopoulos W."/>
            <person name="Labutti K."/>
            <person name="Pangilinan J."/>
            <person name="Ruiz-Duenas F.J."/>
            <person name="Barrasa J.M."/>
            <person name="Sanchez-Garcia M."/>
            <person name="Camarero S."/>
            <person name="Miyauchi S."/>
            <person name="Serrano A."/>
            <person name="Linde D."/>
            <person name="Babiker R."/>
            <person name="Drula E."/>
            <person name="Ayuso-Fernandez I."/>
            <person name="Pacheco R."/>
            <person name="Padilla G."/>
            <person name="Ferreira P."/>
            <person name="Barriuso J."/>
            <person name="Kellner H."/>
            <person name="Castanera R."/>
            <person name="Alfaro M."/>
            <person name="Ramirez L."/>
            <person name="Pisabarro A.G."/>
            <person name="Kuo A."/>
            <person name="Tritt A."/>
            <person name="Lipzen A."/>
            <person name="He G."/>
            <person name="Yan M."/>
            <person name="Ng V."/>
            <person name="Cullen D."/>
            <person name="Martin F."/>
            <person name="Rosso M.-N."/>
            <person name="Henrissat B."/>
            <person name="Hibbett D."/>
            <person name="Martinez A.T."/>
            <person name="Grigoriev I.V."/>
        </authorList>
    </citation>
    <scope>NUCLEOTIDE SEQUENCE</scope>
    <source>
        <strain evidence="3">MF-IS2</strain>
    </source>
</reference>
<dbReference type="CDD" id="cd06257">
    <property type="entry name" value="DnaJ"/>
    <property type="match status" value="1"/>
</dbReference>
<feature type="compositionally biased region" description="Low complexity" evidence="1">
    <location>
        <begin position="55"/>
        <end position="69"/>
    </location>
</feature>
<evidence type="ECO:0000313" key="4">
    <source>
        <dbReference type="Proteomes" id="UP000807342"/>
    </source>
</evidence>
<gene>
    <name evidence="3" type="ORF">P691DRAFT_437902</name>
</gene>
<comment type="caution">
    <text evidence="3">The sequence shown here is derived from an EMBL/GenBank/DDBJ whole genome shotgun (WGS) entry which is preliminary data.</text>
</comment>
<dbReference type="Proteomes" id="UP000807342">
    <property type="component" value="Unassembled WGS sequence"/>
</dbReference>
<evidence type="ECO:0000256" key="1">
    <source>
        <dbReference type="SAM" id="MobiDB-lite"/>
    </source>
</evidence>
<dbReference type="PRINTS" id="PR00625">
    <property type="entry name" value="JDOMAIN"/>
</dbReference>
<dbReference type="InterPro" id="IPR036869">
    <property type="entry name" value="J_dom_sf"/>
</dbReference>
<feature type="region of interest" description="Disordered" evidence="1">
    <location>
        <begin position="1"/>
        <end position="26"/>
    </location>
</feature>
<proteinExistence type="predicted"/>
<dbReference type="EMBL" id="MU151534">
    <property type="protein sequence ID" value="KAF9443001.1"/>
    <property type="molecule type" value="Genomic_DNA"/>
</dbReference>
<protein>
    <recommendedName>
        <fullName evidence="2">J domain-containing protein</fullName>
    </recommendedName>
</protein>
<dbReference type="PROSITE" id="PS00636">
    <property type="entry name" value="DNAJ_1"/>
    <property type="match status" value="1"/>
</dbReference>
<evidence type="ECO:0000313" key="3">
    <source>
        <dbReference type="EMBL" id="KAF9443001.1"/>
    </source>
</evidence>
<dbReference type="PROSITE" id="PS50076">
    <property type="entry name" value="DNAJ_2"/>
    <property type="match status" value="1"/>
</dbReference>
<dbReference type="AlphaFoldDB" id="A0A9P6BWK4"/>
<name>A0A9P6BWK4_9AGAR</name>
<dbReference type="PANTHER" id="PTHR44873:SF1">
    <property type="entry name" value="DNAJ HOMOLOG SUBFAMILY C MEMBER 30, MITOCHONDRIAL"/>
    <property type="match status" value="1"/>
</dbReference>
<keyword evidence="4" id="KW-1185">Reference proteome</keyword>
<feature type="compositionally biased region" description="Basic and acidic residues" evidence="1">
    <location>
        <begin position="133"/>
        <end position="157"/>
    </location>
</feature>
<dbReference type="Pfam" id="PF00226">
    <property type="entry name" value="DnaJ"/>
    <property type="match status" value="1"/>
</dbReference>
<feature type="compositionally biased region" description="Polar residues" evidence="1">
    <location>
        <begin position="1"/>
        <end position="10"/>
    </location>
</feature>
<feature type="domain" description="J" evidence="2">
    <location>
        <begin position="1"/>
        <end position="53"/>
    </location>
</feature>
<accession>A0A9P6BWK4</accession>
<feature type="region of interest" description="Disordered" evidence="1">
    <location>
        <begin position="43"/>
        <end position="158"/>
    </location>
</feature>